<evidence type="ECO:0000313" key="2">
    <source>
        <dbReference type="EMBL" id="KAA0203874.1"/>
    </source>
</evidence>
<reference evidence="2" key="3">
    <citation type="submission" date="2019-06" db="EMBL/GenBank/DDBJ databases">
        <authorList>
            <person name="Poynton C."/>
            <person name="Hasenbein S."/>
            <person name="Benoit J.B."/>
            <person name="Sepulveda M.S."/>
            <person name="Poelchau M.F."/>
            <person name="Murali S.C."/>
            <person name="Chen S."/>
            <person name="Glastad K.M."/>
            <person name="Werren J.H."/>
            <person name="Vineis J.H."/>
            <person name="Bowen J.L."/>
            <person name="Friedrich M."/>
            <person name="Jones J."/>
            <person name="Robertson H.M."/>
            <person name="Feyereisen R."/>
            <person name="Mechler-Hickson A."/>
            <person name="Mathers N."/>
            <person name="Lee C.E."/>
            <person name="Colbourne J.K."/>
            <person name="Biales A."/>
            <person name="Johnston J.S."/>
            <person name="Wellborn G.A."/>
            <person name="Rosendale A.J."/>
            <person name="Cridge A.G."/>
            <person name="Munoz-Torres M.C."/>
            <person name="Bain P.A."/>
            <person name="Manny A.R."/>
            <person name="Major K.M."/>
            <person name="Lambert F.N."/>
            <person name="Vulpe C.D."/>
            <person name="Tuck P."/>
            <person name="Blalock B.J."/>
            <person name="Lin Y.-Y."/>
            <person name="Smith M.E."/>
            <person name="Ochoa-Acuna H."/>
            <person name="Chen M.-J.M."/>
            <person name="Childers C.P."/>
            <person name="Qu J."/>
            <person name="Dugan S."/>
            <person name="Lee S.L."/>
            <person name="Chao H."/>
            <person name="Dinh H."/>
            <person name="Han Y."/>
            <person name="Doddapaneni H."/>
            <person name="Worley K.C."/>
            <person name="Muzny D.M."/>
            <person name="Gibbs R.A."/>
            <person name="Richards S."/>
        </authorList>
    </citation>
    <scope>NUCLEOTIDE SEQUENCE</scope>
    <source>
        <strain evidence="2">HAZT.00-mixed</strain>
        <tissue evidence="2">Whole organism</tissue>
    </source>
</reference>
<evidence type="ECO:0000256" key="1">
    <source>
        <dbReference type="SAM" id="MobiDB-lite"/>
    </source>
</evidence>
<dbReference type="Gene3D" id="1.25.10.10">
    <property type="entry name" value="Leucine-rich Repeat Variant"/>
    <property type="match status" value="1"/>
</dbReference>
<dbReference type="EMBL" id="JQDR03000441">
    <property type="protein sequence ID" value="KAA0203874.1"/>
    <property type="molecule type" value="Genomic_DNA"/>
</dbReference>
<feature type="region of interest" description="Disordered" evidence="1">
    <location>
        <begin position="992"/>
        <end position="1012"/>
    </location>
</feature>
<dbReference type="AlphaFoldDB" id="A0A6A0HFE6"/>
<comment type="caution">
    <text evidence="2">The sequence shown here is derived from an EMBL/GenBank/DDBJ whole genome shotgun (WGS) entry which is preliminary data.</text>
</comment>
<feature type="compositionally biased region" description="Low complexity" evidence="1">
    <location>
        <begin position="682"/>
        <end position="691"/>
    </location>
</feature>
<feature type="region of interest" description="Disordered" evidence="1">
    <location>
        <begin position="682"/>
        <end position="739"/>
    </location>
</feature>
<dbReference type="InterPro" id="IPR016024">
    <property type="entry name" value="ARM-type_fold"/>
</dbReference>
<reference evidence="2" key="1">
    <citation type="submission" date="2014-08" db="EMBL/GenBank/DDBJ databases">
        <authorList>
            <person name="Murali S."/>
            <person name="Richards S."/>
            <person name="Bandaranaike D."/>
            <person name="Bellair M."/>
            <person name="Blankenburg K."/>
            <person name="Chao H."/>
            <person name="Dinh H."/>
            <person name="Doddapaneni H."/>
            <person name="Dugan-Rocha S."/>
            <person name="Elkadiri S."/>
            <person name="Gnanaolivu R."/>
            <person name="Hughes D."/>
            <person name="Lee S."/>
            <person name="Li M."/>
            <person name="Ming W."/>
            <person name="Munidasa M."/>
            <person name="Muniz J."/>
            <person name="Nguyen L."/>
            <person name="Osuji N."/>
            <person name="Pu L.-L."/>
            <person name="Puazo M."/>
            <person name="Skinner E."/>
            <person name="Qu C."/>
            <person name="Quiroz J."/>
            <person name="Raj R."/>
            <person name="Weissenberger G."/>
            <person name="Xin Y."/>
            <person name="Zou X."/>
            <person name="Han Y."/>
            <person name="Worley K."/>
            <person name="Muzny D."/>
            <person name="Gibbs R."/>
        </authorList>
    </citation>
    <scope>NUCLEOTIDE SEQUENCE</scope>
    <source>
        <strain evidence="2">HAZT.00-mixed</strain>
        <tissue evidence="2">Whole organism</tissue>
    </source>
</reference>
<feature type="region of interest" description="Disordered" evidence="1">
    <location>
        <begin position="565"/>
        <end position="649"/>
    </location>
</feature>
<feature type="compositionally biased region" description="Low complexity" evidence="1">
    <location>
        <begin position="276"/>
        <end position="299"/>
    </location>
</feature>
<feature type="compositionally biased region" description="Polar residues" evidence="1">
    <location>
        <begin position="1002"/>
        <end position="1012"/>
    </location>
</feature>
<feature type="compositionally biased region" description="Polar residues" evidence="1">
    <location>
        <begin position="714"/>
        <end position="733"/>
    </location>
</feature>
<organism evidence="2">
    <name type="scientific">Hyalella azteca</name>
    <name type="common">Amphipod</name>
    <dbReference type="NCBI Taxonomy" id="294128"/>
    <lineage>
        <taxon>Eukaryota</taxon>
        <taxon>Metazoa</taxon>
        <taxon>Ecdysozoa</taxon>
        <taxon>Arthropoda</taxon>
        <taxon>Crustacea</taxon>
        <taxon>Multicrustacea</taxon>
        <taxon>Malacostraca</taxon>
        <taxon>Eumalacostraca</taxon>
        <taxon>Peracarida</taxon>
        <taxon>Amphipoda</taxon>
        <taxon>Senticaudata</taxon>
        <taxon>Talitrida</taxon>
        <taxon>Talitroidea</taxon>
        <taxon>Hyalellidae</taxon>
        <taxon>Hyalella</taxon>
    </lineage>
</organism>
<feature type="compositionally biased region" description="Acidic residues" evidence="1">
    <location>
        <begin position="992"/>
        <end position="1001"/>
    </location>
</feature>
<dbReference type="InterPro" id="IPR011989">
    <property type="entry name" value="ARM-like"/>
</dbReference>
<gene>
    <name evidence="2" type="ORF">HAZT_HAZT011116</name>
</gene>
<feature type="region of interest" description="Disordered" evidence="1">
    <location>
        <begin position="834"/>
        <end position="909"/>
    </location>
</feature>
<dbReference type="SUPFAM" id="SSF48371">
    <property type="entry name" value="ARM repeat"/>
    <property type="match status" value="1"/>
</dbReference>
<feature type="compositionally biased region" description="Polar residues" evidence="1">
    <location>
        <begin position="618"/>
        <end position="627"/>
    </location>
</feature>
<accession>A0A6A0HFE6</accession>
<sequence>MRAHVNVPARVARVHVNVPARVEHVLRERARTCGACTRTLASISAVTILNVMHNAITLHKRANGTRYLCTPSVRWRHCRSHCLQILSGRALLFMTHCPAIQQQLMDPNRLRSLVSALDSTHDPQLLCLVLQVVATLALDPRHHRALLEANVPDALTQLILPSDEWYYTNHSTRHARYVKHHAARVLVYLGLQHRVNHRVNLYDLLLDEVPPPTPLGGEGGSEDAYISLTSCPPSVVTGGRGRAVLAMSVEGLVLHTLQAMQPCGAQDDFASGAGESSSTHVTSVGSSSQAPAVPVSSVGSFSQAPTVPVSSIGSFSQTPAVPVSSVEPSSQVPLTPVSYVGSSTQAPAVPLSSSGPSSSHFLLDPLNPAGAGGSLQATNSSTNVAASTTAASTLPCPSFLPSSLEPSGLPPTTHWVRAAALQHPQLDTGTGLRGGRSGGVVYGGRLSLKTGSRGGAVGGGGAMRSRVSEGATDDMKDCETGGAMSQRLVSCLLMGLPMVLHPVIFLRLLLHRLLSSMHHLSKWKSCASRSSWASQSEPWRARVPSCENDSPTLRRRRKVNLTLDFADGKSDDGATTPTEQPLLKAKKPPKLESKNSKEKDEEKNGRSISQVFHRAAKSRQNSFNSPGASGPGKGSQKTYTPPPAASERSWKLRETFNAFSTKDVSDTINHFLPSVLRSTDSHQSISTSSRSPTPPVISPPTQRRKSFRFKHGSISKSAQENTSSDSTPNMASNENEKDLESCEEFINAFQKQIQNLPSYERIDCLPNSNLRPRSRSVPRVTYNSMATLGIPVTRSPSLTPEIARGSEFSGSHPCHFTSVQSTTHLSALSPHTLSASTPLMSPGHSMKLPLKSSLTGPTAKPSGLPVSPYLSPHASPRSMMSPRLLSPALSPITPPKHDDLMSSASSNVTPNPYRRLDSPVYIVLDMPDVHRAVLACVEEWLVSGGVCVEGNSPVVRELNDFLARVSQCGPPYQQWCEDIKHHWNIAETDGVADEEESEEQTNAEYSMVSTTM</sequence>
<name>A0A6A0HFE6_HYAAZ</name>
<dbReference type="Proteomes" id="UP000711488">
    <property type="component" value="Unassembled WGS sequence"/>
</dbReference>
<feature type="compositionally biased region" description="Basic and acidic residues" evidence="1">
    <location>
        <begin position="589"/>
        <end position="605"/>
    </location>
</feature>
<feature type="region of interest" description="Disordered" evidence="1">
    <location>
        <begin position="268"/>
        <end position="299"/>
    </location>
</feature>
<protein>
    <submittedName>
        <fullName evidence="2">Uncharacterized protein</fullName>
    </submittedName>
</protein>
<feature type="compositionally biased region" description="Gly residues" evidence="1">
    <location>
        <begin position="453"/>
        <end position="462"/>
    </location>
</feature>
<proteinExistence type="predicted"/>
<feature type="compositionally biased region" description="Basic residues" evidence="1">
    <location>
        <begin position="702"/>
        <end position="713"/>
    </location>
</feature>
<feature type="region of interest" description="Disordered" evidence="1">
    <location>
        <begin position="453"/>
        <end position="473"/>
    </location>
</feature>
<reference evidence="2" key="2">
    <citation type="journal article" date="2018" name="Environ. Sci. Technol.">
        <title>The Toxicogenome of Hyalella azteca: A Model for Sediment Ecotoxicology and Evolutionary Toxicology.</title>
        <authorList>
            <person name="Poynton H.C."/>
            <person name="Hasenbein S."/>
            <person name="Benoit J.B."/>
            <person name="Sepulveda M.S."/>
            <person name="Poelchau M.F."/>
            <person name="Hughes D.S.T."/>
            <person name="Murali S.C."/>
            <person name="Chen S."/>
            <person name="Glastad K.M."/>
            <person name="Goodisman M.A.D."/>
            <person name="Werren J.H."/>
            <person name="Vineis J.H."/>
            <person name="Bowen J.L."/>
            <person name="Friedrich M."/>
            <person name="Jones J."/>
            <person name="Robertson H.M."/>
            <person name="Feyereisen R."/>
            <person name="Mechler-Hickson A."/>
            <person name="Mathers N."/>
            <person name="Lee C.E."/>
            <person name="Colbourne J.K."/>
            <person name="Biales A."/>
            <person name="Johnston J.S."/>
            <person name="Wellborn G.A."/>
            <person name="Rosendale A.J."/>
            <person name="Cridge A.G."/>
            <person name="Munoz-Torres M.C."/>
            <person name="Bain P.A."/>
            <person name="Manny A.R."/>
            <person name="Major K.M."/>
            <person name="Lambert F.N."/>
            <person name="Vulpe C.D."/>
            <person name="Tuck P."/>
            <person name="Blalock B.J."/>
            <person name="Lin Y.Y."/>
            <person name="Smith M.E."/>
            <person name="Ochoa-Acuna H."/>
            <person name="Chen M.M."/>
            <person name="Childers C.P."/>
            <person name="Qu J."/>
            <person name="Dugan S."/>
            <person name="Lee S.L."/>
            <person name="Chao H."/>
            <person name="Dinh H."/>
            <person name="Han Y."/>
            <person name="Doddapaneni H."/>
            <person name="Worley K.C."/>
            <person name="Muzny D.M."/>
            <person name="Gibbs R.A."/>
            <person name="Richards S."/>
        </authorList>
    </citation>
    <scope>NUCLEOTIDE SEQUENCE</scope>
    <source>
        <strain evidence="2">HAZT.00-mixed</strain>
        <tissue evidence="2">Whole organism</tissue>
    </source>
</reference>